<gene>
    <name evidence="2" type="ORF">FHR32_005677</name>
</gene>
<evidence type="ECO:0000313" key="3">
    <source>
        <dbReference type="Proteomes" id="UP000534286"/>
    </source>
</evidence>
<evidence type="ECO:0000313" key="2">
    <source>
        <dbReference type="EMBL" id="MBB4941300.1"/>
    </source>
</evidence>
<dbReference type="AlphaFoldDB" id="A0A7W7S030"/>
<accession>A0A7W7S030</accession>
<sequence>MRRAIGAVIGYHAVALTIWSLGVITLIGIRFWSYWTTLV</sequence>
<dbReference type="EMBL" id="JACHJU010000002">
    <property type="protein sequence ID" value="MBB4941300.1"/>
    <property type="molecule type" value="Genomic_DNA"/>
</dbReference>
<keyword evidence="3" id="KW-1185">Reference proteome</keyword>
<evidence type="ECO:0000256" key="1">
    <source>
        <dbReference type="SAM" id="Phobius"/>
    </source>
</evidence>
<organism evidence="2 3">
    <name type="scientific">Streptosporangium album</name>
    <dbReference type="NCBI Taxonomy" id="47479"/>
    <lineage>
        <taxon>Bacteria</taxon>
        <taxon>Bacillati</taxon>
        <taxon>Actinomycetota</taxon>
        <taxon>Actinomycetes</taxon>
        <taxon>Streptosporangiales</taxon>
        <taxon>Streptosporangiaceae</taxon>
        <taxon>Streptosporangium</taxon>
    </lineage>
</organism>
<name>A0A7W7S030_9ACTN</name>
<comment type="caution">
    <text evidence="2">The sequence shown here is derived from an EMBL/GenBank/DDBJ whole genome shotgun (WGS) entry which is preliminary data.</text>
</comment>
<feature type="transmembrane region" description="Helical" evidence="1">
    <location>
        <begin position="12"/>
        <end position="35"/>
    </location>
</feature>
<protein>
    <submittedName>
        <fullName evidence="2">Uncharacterized protein</fullName>
    </submittedName>
</protein>
<proteinExistence type="predicted"/>
<dbReference type="Proteomes" id="UP000534286">
    <property type="component" value="Unassembled WGS sequence"/>
</dbReference>
<reference evidence="2 3" key="1">
    <citation type="submission" date="2020-08" db="EMBL/GenBank/DDBJ databases">
        <title>Sequencing the genomes of 1000 actinobacteria strains.</title>
        <authorList>
            <person name="Klenk H.-P."/>
        </authorList>
    </citation>
    <scope>NUCLEOTIDE SEQUENCE [LARGE SCALE GENOMIC DNA]</scope>
    <source>
        <strain evidence="2 3">DSM 43023</strain>
    </source>
</reference>
<keyword evidence="1" id="KW-0812">Transmembrane</keyword>
<keyword evidence="1" id="KW-0472">Membrane</keyword>
<keyword evidence="1" id="KW-1133">Transmembrane helix</keyword>